<evidence type="ECO:0000256" key="2">
    <source>
        <dbReference type="ARBA" id="ARBA00022741"/>
    </source>
</evidence>
<dbReference type="PANTHER" id="PTHR47963:SF8">
    <property type="entry name" value="ATP-DEPENDENT RNA HELICASE DEAD"/>
    <property type="match status" value="1"/>
</dbReference>
<evidence type="ECO:0000256" key="4">
    <source>
        <dbReference type="ARBA" id="ARBA00022806"/>
    </source>
</evidence>
<evidence type="ECO:0000259" key="11">
    <source>
        <dbReference type="PROSITE" id="PS51195"/>
    </source>
</evidence>
<evidence type="ECO:0000256" key="1">
    <source>
        <dbReference type="ARBA" id="ARBA00012552"/>
    </source>
</evidence>
<evidence type="ECO:0000256" key="7">
    <source>
        <dbReference type="SAM" id="Coils"/>
    </source>
</evidence>
<sequence length="709" mass="75121">MNRAPHLGPCRPDKLAQGQWSAFRMLQSSISRLSGSVARPKARQRCSLAGNSSVAQRVRQRNATRVCRASGSPTDPPPPADDSSSSNPASSSPASGESAEPSTSYLLPWEDEQPKQLPANYEAIKASILQMDNNQLQTALAVAIAAEDYALASRIKERLQQKLAESGSAVVSKPMDWAALGVPEWLTDRAERLGFLFPTEVQRRSTPVILSGADTVIASETGSGKTAACLVPALSQLDYPPQLFPEDLEGPQLLLLVPSFELGVQACLLLFKLWGGNISSRTPGDPANMFSYTGPAGIKVRGVLNDEEVQMAVAGRYLQGVHALVATPDMALALLSLPDSPLSFQDLRVIVVDEMDALLDAYPASFGQLMDAAVHRAAPSSSSSGGADADAAAAAAAAASGDPSGQSGTAQDNMAKLKALLERQQQQEQEKQQRAAGDAAAAAAAAAGSASMAAAAASEVDAQRAAEPLRAALWGDHMLSVLLPSTGAEPIKALHAFRDRVASLLLATPSAARGLDLPAVSHVYSLGLPPDATDYVHRAGRAGRIGSTAGGEICTVVTREELPALQRMVEEELGLQLECVDLERQGLGLLGSEYDAARQGLLQEGEEEQDVARCISSAVGTVVTREELPALHRMVEEELGLQLECMDLERQGLGLLGSEYDVARQGLLQDGEEQGEEQQQQQQGQQQQGIEEKQLENARKGLEDLFNLL</sequence>
<evidence type="ECO:0000256" key="6">
    <source>
        <dbReference type="PROSITE-ProRule" id="PRU00552"/>
    </source>
</evidence>
<evidence type="ECO:0000313" key="13">
    <source>
        <dbReference type="Proteomes" id="UP001244341"/>
    </source>
</evidence>
<dbReference type="SMART" id="SM00490">
    <property type="entry name" value="HELICc"/>
    <property type="match status" value="1"/>
</dbReference>
<keyword evidence="3" id="KW-0378">Hydrolase</keyword>
<dbReference type="EMBL" id="CP126220">
    <property type="protein sequence ID" value="WIA21360.1"/>
    <property type="molecule type" value="Genomic_DNA"/>
</dbReference>
<evidence type="ECO:0000256" key="3">
    <source>
        <dbReference type="ARBA" id="ARBA00022801"/>
    </source>
</evidence>
<dbReference type="InterPro" id="IPR014014">
    <property type="entry name" value="RNA_helicase_DEAD_Q_motif"/>
</dbReference>
<keyword evidence="13" id="KW-1185">Reference proteome</keyword>
<dbReference type="EC" id="3.6.4.13" evidence="1"/>
<feature type="compositionally biased region" description="Low complexity" evidence="8">
    <location>
        <begin position="677"/>
        <end position="689"/>
    </location>
</feature>
<feature type="short sequence motif" description="Q motif" evidence="6">
    <location>
        <begin position="175"/>
        <end position="203"/>
    </location>
</feature>
<dbReference type="InterPro" id="IPR050547">
    <property type="entry name" value="DEAD_box_RNA_helicases"/>
</dbReference>
<feature type="region of interest" description="Disordered" evidence="8">
    <location>
        <begin position="671"/>
        <end position="694"/>
    </location>
</feature>
<dbReference type="Pfam" id="PF00271">
    <property type="entry name" value="Helicase_C"/>
    <property type="match status" value="1"/>
</dbReference>
<feature type="compositionally biased region" description="Low complexity" evidence="8">
    <location>
        <begin position="81"/>
        <end position="103"/>
    </location>
</feature>
<dbReference type="PANTHER" id="PTHR47963">
    <property type="entry name" value="DEAD-BOX ATP-DEPENDENT RNA HELICASE 47, MITOCHONDRIAL"/>
    <property type="match status" value="1"/>
</dbReference>
<keyword evidence="4" id="KW-0347">Helicase</keyword>
<evidence type="ECO:0000259" key="10">
    <source>
        <dbReference type="PROSITE" id="PS51194"/>
    </source>
</evidence>
<proteinExistence type="predicted"/>
<feature type="domain" description="Helicase C-terminal" evidence="10">
    <location>
        <begin position="416"/>
        <end position="588"/>
    </location>
</feature>
<name>A0ABY8UJ89_TETOB</name>
<protein>
    <recommendedName>
        <fullName evidence="1">RNA helicase</fullName>
        <ecNumber evidence="1">3.6.4.13</ecNumber>
    </recommendedName>
</protein>
<dbReference type="SUPFAM" id="SSF52540">
    <property type="entry name" value="P-loop containing nucleoside triphosphate hydrolases"/>
    <property type="match status" value="2"/>
</dbReference>
<dbReference type="SMART" id="SM00487">
    <property type="entry name" value="DEXDc"/>
    <property type="match status" value="1"/>
</dbReference>
<dbReference type="PROSITE" id="PS51192">
    <property type="entry name" value="HELICASE_ATP_BIND_1"/>
    <property type="match status" value="1"/>
</dbReference>
<evidence type="ECO:0000256" key="8">
    <source>
        <dbReference type="SAM" id="MobiDB-lite"/>
    </source>
</evidence>
<dbReference type="InterPro" id="IPR001650">
    <property type="entry name" value="Helicase_C-like"/>
</dbReference>
<organism evidence="12 13">
    <name type="scientific">Tetradesmus obliquus</name>
    <name type="common">Green alga</name>
    <name type="synonym">Acutodesmus obliquus</name>
    <dbReference type="NCBI Taxonomy" id="3088"/>
    <lineage>
        <taxon>Eukaryota</taxon>
        <taxon>Viridiplantae</taxon>
        <taxon>Chlorophyta</taxon>
        <taxon>core chlorophytes</taxon>
        <taxon>Chlorophyceae</taxon>
        <taxon>CS clade</taxon>
        <taxon>Sphaeropleales</taxon>
        <taxon>Scenedesmaceae</taxon>
        <taxon>Tetradesmus</taxon>
    </lineage>
</organism>
<dbReference type="InterPro" id="IPR011545">
    <property type="entry name" value="DEAD/DEAH_box_helicase_dom"/>
</dbReference>
<feature type="region of interest" description="Disordered" evidence="8">
    <location>
        <begin position="33"/>
        <end position="103"/>
    </location>
</feature>
<dbReference type="Pfam" id="PF00270">
    <property type="entry name" value="DEAD"/>
    <property type="match status" value="1"/>
</dbReference>
<reference evidence="12 13" key="1">
    <citation type="submission" date="2023-05" db="EMBL/GenBank/DDBJ databases">
        <title>A 100% complete, gapless, phased diploid assembly of the Scenedesmus obliquus UTEX 3031 genome.</title>
        <authorList>
            <person name="Biondi T.C."/>
            <person name="Hanschen E.R."/>
            <person name="Kwon T."/>
            <person name="Eng W."/>
            <person name="Kruse C.P.S."/>
            <person name="Koehler S.I."/>
            <person name="Kunde Y."/>
            <person name="Gleasner C.D."/>
            <person name="You Mak K.T."/>
            <person name="Polle J."/>
            <person name="Hovde B.T."/>
            <person name="Starkenburg S.R."/>
        </authorList>
    </citation>
    <scope>NUCLEOTIDE SEQUENCE [LARGE SCALE GENOMIC DNA]</scope>
    <source>
        <strain evidence="12 13">DOE0152z</strain>
    </source>
</reference>
<evidence type="ECO:0000256" key="5">
    <source>
        <dbReference type="ARBA" id="ARBA00022840"/>
    </source>
</evidence>
<accession>A0ABY8UJ89</accession>
<dbReference type="PROSITE" id="PS51194">
    <property type="entry name" value="HELICASE_CTER"/>
    <property type="match status" value="1"/>
</dbReference>
<feature type="coiled-coil region" evidence="7">
    <location>
        <begin position="407"/>
        <end position="434"/>
    </location>
</feature>
<dbReference type="Gene3D" id="3.40.50.300">
    <property type="entry name" value="P-loop containing nucleotide triphosphate hydrolases"/>
    <property type="match status" value="2"/>
</dbReference>
<keyword evidence="2" id="KW-0547">Nucleotide-binding</keyword>
<keyword evidence="7" id="KW-0175">Coiled coil</keyword>
<gene>
    <name evidence="12" type="ORF">OEZ85_000580</name>
</gene>
<dbReference type="Proteomes" id="UP001244341">
    <property type="component" value="Chromosome 13b"/>
</dbReference>
<evidence type="ECO:0000259" key="9">
    <source>
        <dbReference type="PROSITE" id="PS51192"/>
    </source>
</evidence>
<dbReference type="InterPro" id="IPR014001">
    <property type="entry name" value="Helicase_ATP-bd"/>
</dbReference>
<feature type="domain" description="Helicase ATP-binding" evidence="9">
    <location>
        <begin position="206"/>
        <end position="428"/>
    </location>
</feature>
<keyword evidence="5" id="KW-0067">ATP-binding</keyword>
<evidence type="ECO:0000313" key="12">
    <source>
        <dbReference type="EMBL" id="WIA21360.1"/>
    </source>
</evidence>
<feature type="domain" description="DEAD-box RNA helicase Q" evidence="11">
    <location>
        <begin position="175"/>
        <end position="203"/>
    </location>
</feature>
<dbReference type="InterPro" id="IPR027417">
    <property type="entry name" value="P-loop_NTPase"/>
</dbReference>
<dbReference type="PROSITE" id="PS51195">
    <property type="entry name" value="Q_MOTIF"/>
    <property type="match status" value="1"/>
</dbReference>